<dbReference type="Proteomes" id="UP000190648">
    <property type="component" value="Unassembled WGS sequence"/>
</dbReference>
<dbReference type="AlphaFoldDB" id="A0A1V4KI91"/>
<name>A0A1V4KI91_PATFA</name>
<evidence type="ECO:0000313" key="2">
    <source>
        <dbReference type="EMBL" id="OPJ83557.1"/>
    </source>
</evidence>
<gene>
    <name evidence="2" type="ORF">AV530_006429</name>
</gene>
<sequence>MSVVGLPVPQLCELLGKRNEPTCQAFSSPDAFHQHSRSGLSSSFYHQRPERIHNTLRSTKESSVSSPDLQTAFEHISRSAS</sequence>
<reference evidence="2 3" key="1">
    <citation type="submission" date="2016-02" db="EMBL/GenBank/DDBJ databases">
        <title>Band-tailed pigeon sequencing and assembly.</title>
        <authorList>
            <person name="Soares A.E."/>
            <person name="Novak B.J."/>
            <person name="Rice E.S."/>
            <person name="O'Connell B."/>
            <person name="Chang D."/>
            <person name="Weber S."/>
            <person name="Shapiro B."/>
        </authorList>
    </citation>
    <scope>NUCLEOTIDE SEQUENCE [LARGE SCALE GENOMIC DNA]</scope>
    <source>
        <strain evidence="2">BTP2013</strain>
        <tissue evidence="2">Blood</tissue>
    </source>
</reference>
<organism evidence="2 3">
    <name type="scientific">Patagioenas fasciata monilis</name>
    <dbReference type="NCBI Taxonomy" id="372326"/>
    <lineage>
        <taxon>Eukaryota</taxon>
        <taxon>Metazoa</taxon>
        <taxon>Chordata</taxon>
        <taxon>Craniata</taxon>
        <taxon>Vertebrata</taxon>
        <taxon>Euteleostomi</taxon>
        <taxon>Archelosauria</taxon>
        <taxon>Archosauria</taxon>
        <taxon>Dinosauria</taxon>
        <taxon>Saurischia</taxon>
        <taxon>Theropoda</taxon>
        <taxon>Coelurosauria</taxon>
        <taxon>Aves</taxon>
        <taxon>Neognathae</taxon>
        <taxon>Neoaves</taxon>
        <taxon>Columbimorphae</taxon>
        <taxon>Columbiformes</taxon>
        <taxon>Columbidae</taxon>
        <taxon>Patagioenas</taxon>
    </lineage>
</organism>
<evidence type="ECO:0000313" key="3">
    <source>
        <dbReference type="Proteomes" id="UP000190648"/>
    </source>
</evidence>
<accession>A0A1V4KI91</accession>
<dbReference type="EMBL" id="LSYS01003169">
    <property type="protein sequence ID" value="OPJ83557.1"/>
    <property type="molecule type" value="Genomic_DNA"/>
</dbReference>
<evidence type="ECO:0000256" key="1">
    <source>
        <dbReference type="SAM" id="MobiDB-lite"/>
    </source>
</evidence>
<feature type="region of interest" description="Disordered" evidence="1">
    <location>
        <begin position="56"/>
        <end position="81"/>
    </location>
</feature>
<keyword evidence="3" id="KW-1185">Reference proteome</keyword>
<proteinExistence type="predicted"/>
<comment type="caution">
    <text evidence="2">The sequence shown here is derived from an EMBL/GenBank/DDBJ whole genome shotgun (WGS) entry which is preliminary data.</text>
</comment>
<feature type="compositionally biased region" description="Polar residues" evidence="1">
    <location>
        <begin position="56"/>
        <end position="69"/>
    </location>
</feature>
<protein>
    <submittedName>
        <fullName evidence="2">Uncharacterized protein</fullName>
    </submittedName>
</protein>